<keyword evidence="9" id="KW-0812">Transmembrane</keyword>
<keyword evidence="3" id="KW-0597">Phosphoprotein</keyword>
<keyword evidence="8" id="KW-0902">Two-component regulatory system</keyword>
<dbReference type="PANTHER" id="PTHR43065">
    <property type="entry name" value="SENSOR HISTIDINE KINASE"/>
    <property type="match status" value="1"/>
</dbReference>
<dbReference type="PROSITE" id="PS50109">
    <property type="entry name" value="HIS_KIN"/>
    <property type="match status" value="1"/>
</dbReference>
<dbReference type="Proteomes" id="UP000197019">
    <property type="component" value="Chromosome"/>
</dbReference>
<dbReference type="Proteomes" id="UP000237423">
    <property type="component" value="Unassembled WGS sequence"/>
</dbReference>
<comment type="catalytic activity">
    <reaction evidence="1">
        <text>ATP + protein L-histidine = ADP + protein N-phospho-L-histidine.</text>
        <dbReference type="EC" id="2.7.13.3"/>
    </reaction>
</comment>
<dbReference type="EMBL" id="CP022129">
    <property type="protein sequence ID" value="ASF45953.1"/>
    <property type="molecule type" value="Genomic_DNA"/>
</dbReference>
<dbReference type="InterPro" id="IPR003661">
    <property type="entry name" value="HisK_dim/P_dom"/>
</dbReference>
<dbReference type="KEGG" id="mpsy:CEK71_07595"/>
<dbReference type="Gene3D" id="1.10.287.130">
    <property type="match status" value="1"/>
</dbReference>
<dbReference type="SMART" id="SM00387">
    <property type="entry name" value="HATPase_c"/>
    <property type="match status" value="1"/>
</dbReference>
<dbReference type="SUPFAM" id="SSF55874">
    <property type="entry name" value="ATPase domain of HSP90 chaperone/DNA topoisomerase II/histidine kinase"/>
    <property type="match status" value="1"/>
</dbReference>
<keyword evidence="13" id="KW-1185">Reference proteome</keyword>
<evidence type="ECO:0000256" key="5">
    <source>
        <dbReference type="ARBA" id="ARBA00022741"/>
    </source>
</evidence>
<feature type="transmembrane region" description="Helical" evidence="9">
    <location>
        <begin position="159"/>
        <end position="182"/>
    </location>
</feature>
<dbReference type="InterPro" id="IPR036097">
    <property type="entry name" value="HisK_dim/P_sf"/>
</dbReference>
<evidence type="ECO:0000313" key="12">
    <source>
        <dbReference type="EMBL" id="POZ51578.1"/>
    </source>
</evidence>
<evidence type="ECO:0000259" key="10">
    <source>
        <dbReference type="PROSITE" id="PS50109"/>
    </source>
</evidence>
<dbReference type="PANTHER" id="PTHR43065:SF10">
    <property type="entry name" value="PEROXIDE STRESS-ACTIVATED HISTIDINE KINASE MAK3"/>
    <property type="match status" value="1"/>
</dbReference>
<accession>A0A1Z4BXH8</accession>
<sequence length="487" mass="54792">MKAMILSRPAKTRALLFLGLLLMAIGILGGTILRNLYHFNSVLSYVEYSHRIQKISVGLHQSIIGYLIENRGDLQPAALTATLNEMEELMEDKRYLSEATKTHLAELKDMLKDIVELGRGEKNERLSQALKIMDETLEYEALQREKSLEDINLSTQSELYIALAIFTLIVVGAVSFLHSRILHPLNDLRKLLERLTEENFTPITTAHLDPLLLPVFNSYNVMVKHLAELEEAKRLYAQSLQHEVRLATQALLEQQYSLARAERLAAIGEVAAELAHEIRNPLAGIQMAFNNLRREIADPQQIERIELINSELKRLAALLTDMLNQSKHSPETACYFDMAILIRDLATLTRYQIPETIQLEINAPEHLKVYLPESGMRQMLLNLLLNAADALDTQLGFIRINVYVGSRGRGLGIDVIDNGPGFTQDMLAYGIRPFRTSRPRGTGLGLAMVQRFVKNLDGTIKLSNQQPHGACVTVLLPDVCLAGEHYD</sequence>
<dbReference type="Pfam" id="PF02518">
    <property type="entry name" value="HATPase_c"/>
    <property type="match status" value="1"/>
</dbReference>
<keyword evidence="7" id="KW-0067">ATP-binding</keyword>
<evidence type="ECO:0000256" key="6">
    <source>
        <dbReference type="ARBA" id="ARBA00022777"/>
    </source>
</evidence>
<dbReference type="SMART" id="SM00388">
    <property type="entry name" value="HisKA"/>
    <property type="match status" value="1"/>
</dbReference>
<evidence type="ECO:0000313" key="11">
    <source>
        <dbReference type="EMBL" id="ASF45953.1"/>
    </source>
</evidence>
<evidence type="ECO:0000256" key="1">
    <source>
        <dbReference type="ARBA" id="ARBA00000085"/>
    </source>
</evidence>
<keyword evidence="9" id="KW-0472">Membrane</keyword>
<feature type="domain" description="Histidine kinase" evidence="10">
    <location>
        <begin position="273"/>
        <end position="480"/>
    </location>
</feature>
<dbReference type="RefSeq" id="WP_088618828.1">
    <property type="nucleotide sequence ID" value="NZ_CP022129.1"/>
</dbReference>
<evidence type="ECO:0000256" key="4">
    <source>
        <dbReference type="ARBA" id="ARBA00022679"/>
    </source>
</evidence>
<reference evidence="12 14" key="2">
    <citation type="submission" date="2017-11" db="EMBL/GenBank/DDBJ databases">
        <title>Draft Genome Sequence of Methylobacter psychrotolerans Sph1T, an Obligate Methanotroph from Low-Temperature Environments.</title>
        <authorList>
            <person name="Oshkin I.Y."/>
            <person name="Miroshnikov K."/>
            <person name="Belova S.E."/>
            <person name="Korzhenkov A."/>
            <person name="Toshchakov S.V."/>
            <person name="Dedysh S.N."/>
        </authorList>
    </citation>
    <scope>NUCLEOTIDE SEQUENCE [LARGE SCALE GENOMIC DNA]</scope>
    <source>
        <strain evidence="12 14">Sph1</strain>
    </source>
</reference>
<evidence type="ECO:0000313" key="13">
    <source>
        <dbReference type="Proteomes" id="UP000197019"/>
    </source>
</evidence>
<dbReference type="InterPro" id="IPR003594">
    <property type="entry name" value="HATPase_dom"/>
</dbReference>
<dbReference type="InterPro" id="IPR005467">
    <property type="entry name" value="His_kinase_dom"/>
</dbReference>
<keyword evidence="5" id="KW-0547">Nucleotide-binding</keyword>
<dbReference type="Gene3D" id="3.30.565.10">
    <property type="entry name" value="Histidine kinase-like ATPase, C-terminal domain"/>
    <property type="match status" value="1"/>
</dbReference>
<dbReference type="OrthoDB" id="1931120at2"/>
<evidence type="ECO:0000256" key="8">
    <source>
        <dbReference type="ARBA" id="ARBA00023012"/>
    </source>
</evidence>
<dbReference type="EC" id="2.7.13.3" evidence="2"/>
<reference evidence="11 13" key="1">
    <citation type="submission" date="2017-06" db="EMBL/GenBank/DDBJ databases">
        <title>Genome Sequencing of the methanotroph Methylovulum psychrotolerants str. HV10-M2 isolated from a high-altitude environment.</title>
        <authorList>
            <person name="Mateos-Rivera A."/>
        </authorList>
    </citation>
    <scope>NUCLEOTIDE SEQUENCE [LARGE SCALE GENOMIC DNA]</scope>
    <source>
        <strain evidence="11 13">HV10_M2</strain>
    </source>
</reference>
<organism evidence="11 13">
    <name type="scientific">Methylovulum psychrotolerans</name>
    <dbReference type="NCBI Taxonomy" id="1704499"/>
    <lineage>
        <taxon>Bacteria</taxon>
        <taxon>Pseudomonadati</taxon>
        <taxon>Pseudomonadota</taxon>
        <taxon>Gammaproteobacteria</taxon>
        <taxon>Methylococcales</taxon>
        <taxon>Methylococcaceae</taxon>
        <taxon>Methylovulum</taxon>
    </lineage>
</organism>
<evidence type="ECO:0000313" key="14">
    <source>
        <dbReference type="Proteomes" id="UP000237423"/>
    </source>
</evidence>
<dbReference type="AlphaFoldDB" id="A0A1Z4BXH8"/>
<evidence type="ECO:0000256" key="3">
    <source>
        <dbReference type="ARBA" id="ARBA00022553"/>
    </source>
</evidence>
<keyword evidence="6 11" id="KW-0418">Kinase</keyword>
<dbReference type="GO" id="GO:0000155">
    <property type="term" value="F:phosphorelay sensor kinase activity"/>
    <property type="evidence" value="ECO:0007669"/>
    <property type="project" value="InterPro"/>
</dbReference>
<dbReference type="Pfam" id="PF00512">
    <property type="entry name" value="HisKA"/>
    <property type="match status" value="1"/>
</dbReference>
<gene>
    <name evidence="12" type="ORF">AADEFJLK_02445</name>
    <name evidence="11" type="ORF">CEK71_07595</name>
</gene>
<dbReference type="InterPro" id="IPR036890">
    <property type="entry name" value="HATPase_C_sf"/>
</dbReference>
<keyword evidence="9" id="KW-1133">Transmembrane helix</keyword>
<dbReference type="InterPro" id="IPR004358">
    <property type="entry name" value="Sig_transdc_His_kin-like_C"/>
</dbReference>
<protein>
    <recommendedName>
        <fullName evidence="2">histidine kinase</fullName>
        <ecNumber evidence="2">2.7.13.3</ecNumber>
    </recommendedName>
</protein>
<dbReference type="EMBL" id="PGFZ01000005">
    <property type="protein sequence ID" value="POZ51578.1"/>
    <property type="molecule type" value="Genomic_DNA"/>
</dbReference>
<dbReference type="PRINTS" id="PR00344">
    <property type="entry name" value="BCTRLSENSOR"/>
</dbReference>
<keyword evidence="4" id="KW-0808">Transferase</keyword>
<evidence type="ECO:0000256" key="7">
    <source>
        <dbReference type="ARBA" id="ARBA00022840"/>
    </source>
</evidence>
<evidence type="ECO:0000256" key="2">
    <source>
        <dbReference type="ARBA" id="ARBA00012438"/>
    </source>
</evidence>
<dbReference type="CDD" id="cd00082">
    <property type="entry name" value="HisKA"/>
    <property type="match status" value="1"/>
</dbReference>
<dbReference type="GO" id="GO:0005524">
    <property type="term" value="F:ATP binding"/>
    <property type="evidence" value="ECO:0007669"/>
    <property type="project" value="UniProtKB-KW"/>
</dbReference>
<name>A0A1Z4BXH8_9GAMM</name>
<evidence type="ECO:0000256" key="9">
    <source>
        <dbReference type="SAM" id="Phobius"/>
    </source>
</evidence>
<dbReference type="SUPFAM" id="SSF47384">
    <property type="entry name" value="Homodimeric domain of signal transducing histidine kinase"/>
    <property type="match status" value="1"/>
</dbReference>
<proteinExistence type="predicted"/>